<dbReference type="SUPFAM" id="SSF101874">
    <property type="entry name" value="YceI-like"/>
    <property type="match status" value="1"/>
</dbReference>
<gene>
    <name evidence="3" type="ORF">SAMN04488513_10289</name>
</gene>
<keyword evidence="1" id="KW-0732">Signal</keyword>
<keyword evidence="4" id="KW-1185">Reference proteome</keyword>
<dbReference type="InterPro" id="IPR007372">
    <property type="entry name" value="Lipid/polyisoprenoid-bd_YceI"/>
</dbReference>
<dbReference type="PANTHER" id="PTHR34406:SF1">
    <property type="entry name" value="PROTEIN YCEI"/>
    <property type="match status" value="1"/>
</dbReference>
<proteinExistence type="predicted"/>
<accession>A0A1M6EKN1</accession>
<dbReference type="PANTHER" id="PTHR34406">
    <property type="entry name" value="PROTEIN YCEI"/>
    <property type="match status" value="1"/>
</dbReference>
<evidence type="ECO:0000313" key="3">
    <source>
        <dbReference type="EMBL" id="SHI85956.1"/>
    </source>
</evidence>
<feature type="chain" id="PRO_5013291241" evidence="1">
    <location>
        <begin position="25"/>
        <end position="200"/>
    </location>
</feature>
<dbReference type="EMBL" id="FQYU01000002">
    <property type="protein sequence ID" value="SHI85956.1"/>
    <property type="molecule type" value="Genomic_DNA"/>
</dbReference>
<name>A0A1M6EKN1_9FLAO</name>
<feature type="signal peptide" evidence="1">
    <location>
        <begin position="1"/>
        <end position="24"/>
    </location>
</feature>
<sequence length="200" mass="22122">MVSTIKTMVFAVAITALGTLSVNAQNASMWKVDKSHTSVNFSVNHFFSAVTGKFTDFDGTVHFDPNNLKGSKADFTVAVNSIDTDDAKRDKHLQSADFFDAATYSKITFTSTKFTKNSDKEYVMHGKLTIKDKTKNVKLPMKITGEMEHPMMKGTLILGVVIDTTIDRTDYGVGTGDWAATMVVGDEVRIHIPMELNRKQ</sequence>
<dbReference type="Gene3D" id="2.40.128.110">
    <property type="entry name" value="Lipid/polyisoprenoid-binding, YceI-like"/>
    <property type="match status" value="1"/>
</dbReference>
<protein>
    <submittedName>
        <fullName evidence="3">Polyisoprenoid-binding protein YceI</fullName>
    </submittedName>
</protein>
<dbReference type="STRING" id="192903.SAMN04488513_10289"/>
<dbReference type="AlphaFoldDB" id="A0A1M6EKN1"/>
<evidence type="ECO:0000313" key="4">
    <source>
        <dbReference type="Proteomes" id="UP000184543"/>
    </source>
</evidence>
<dbReference type="Pfam" id="PF04264">
    <property type="entry name" value="YceI"/>
    <property type="match status" value="1"/>
</dbReference>
<dbReference type="InterPro" id="IPR036761">
    <property type="entry name" value="TTHA0802/YceI-like_sf"/>
</dbReference>
<reference evidence="4" key="1">
    <citation type="submission" date="2016-11" db="EMBL/GenBank/DDBJ databases">
        <authorList>
            <person name="Varghese N."/>
            <person name="Submissions S."/>
        </authorList>
    </citation>
    <scope>NUCLEOTIDE SEQUENCE [LARGE SCALE GENOMIC DNA]</scope>
    <source>
        <strain evidence="4">DSM 19858</strain>
    </source>
</reference>
<dbReference type="Proteomes" id="UP000184543">
    <property type="component" value="Unassembled WGS sequence"/>
</dbReference>
<evidence type="ECO:0000259" key="2">
    <source>
        <dbReference type="SMART" id="SM00867"/>
    </source>
</evidence>
<organism evidence="3 4">
    <name type="scientific">Pseudozobellia thermophila</name>
    <dbReference type="NCBI Taxonomy" id="192903"/>
    <lineage>
        <taxon>Bacteria</taxon>
        <taxon>Pseudomonadati</taxon>
        <taxon>Bacteroidota</taxon>
        <taxon>Flavobacteriia</taxon>
        <taxon>Flavobacteriales</taxon>
        <taxon>Flavobacteriaceae</taxon>
        <taxon>Pseudozobellia</taxon>
    </lineage>
</organism>
<feature type="domain" description="Lipid/polyisoprenoid-binding YceI-like" evidence="2">
    <location>
        <begin position="29"/>
        <end position="197"/>
    </location>
</feature>
<evidence type="ECO:0000256" key="1">
    <source>
        <dbReference type="SAM" id="SignalP"/>
    </source>
</evidence>
<dbReference type="SMART" id="SM00867">
    <property type="entry name" value="YceI"/>
    <property type="match status" value="1"/>
</dbReference>